<dbReference type="SUPFAM" id="SSF46785">
    <property type="entry name" value="Winged helix' DNA-binding domain"/>
    <property type="match status" value="1"/>
</dbReference>
<dbReference type="SUPFAM" id="SSF48008">
    <property type="entry name" value="GntR ligand-binding domain-like"/>
    <property type="match status" value="1"/>
</dbReference>
<dbReference type="InterPro" id="IPR011711">
    <property type="entry name" value="GntR_C"/>
</dbReference>
<protein>
    <submittedName>
        <fullName evidence="5">GntR family transcriptional regulator</fullName>
    </submittedName>
</protein>
<dbReference type="RefSeq" id="WP_086635667.1">
    <property type="nucleotide sequence ID" value="NZ_JAPIUZ010000002.1"/>
</dbReference>
<sequence length="301" mass="34834">MGNTPSALQIRLAEKIVSLVRMESWQTGHHLTEDALSDILVTSRTPVRGALIYLAEADFLERRPQKGFYVKNPEINPFEEKNDISAADENDIYQKIALDRLKHTLPDTVSMSELVRRYNISRARMLHVLTRIASEGWAERRSGNGWAFQTLIDNVDAYKENYLFRATLEPAFMRSEDFYPDDLILLRLKEKQEFVKNEGYKFLSSIEFFQIDAEFHETLATMTGNRFFIRALKRANQLRRLMEYGLPPDHKFIQRVCLEHIAVINALLNKNIKAGATLLKNHITKGMIFKSHSLMSIAKEK</sequence>
<keyword evidence="2" id="KW-0238">DNA-binding</keyword>
<dbReference type="EMBL" id="JAPIUZ010000002">
    <property type="protein sequence ID" value="MCX2563579.1"/>
    <property type="molecule type" value="Genomic_DNA"/>
</dbReference>
<evidence type="ECO:0000259" key="4">
    <source>
        <dbReference type="PROSITE" id="PS50949"/>
    </source>
</evidence>
<gene>
    <name evidence="5" type="ORF">OQ497_06350</name>
</gene>
<dbReference type="Gene3D" id="1.10.10.10">
    <property type="entry name" value="Winged helix-like DNA-binding domain superfamily/Winged helix DNA-binding domain"/>
    <property type="match status" value="1"/>
</dbReference>
<dbReference type="PANTHER" id="PTHR43537">
    <property type="entry name" value="TRANSCRIPTIONAL REGULATOR, GNTR FAMILY"/>
    <property type="match status" value="1"/>
</dbReference>
<proteinExistence type="predicted"/>
<comment type="caution">
    <text evidence="5">The sequence shown here is derived from an EMBL/GenBank/DDBJ whole genome shotgun (WGS) entry which is preliminary data.</text>
</comment>
<reference evidence="5 6" key="1">
    <citation type="submission" date="2022-11" db="EMBL/GenBank/DDBJ databases">
        <title>Genome sequencing of Acetobacter type strain.</title>
        <authorList>
            <person name="Heo J."/>
            <person name="Lee D."/>
            <person name="Han B.-H."/>
            <person name="Hong S.-B."/>
            <person name="Kwon S.-W."/>
        </authorList>
    </citation>
    <scope>NUCLEOTIDE SEQUENCE [LARGE SCALE GENOMIC DNA]</scope>
    <source>
        <strain evidence="5 6">KACC 21253</strain>
    </source>
</reference>
<organism evidence="5 6">
    <name type="scientific">Acetobacter thailandicus</name>
    <dbReference type="NCBI Taxonomy" id="1502842"/>
    <lineage>
        <taxon>Bacteria</taxon>
        <taxon>Pseudomonadati</taxon>
        <taxon>Pseudomonadota</taxon>
        <taxon>Alphaproteobacteria</taxon>
        <taxon>Acetobacterales</taxon>
        <taxon>Acetobacteraceae</taxon>
        <taxon>Acetobacter</taxon>
    </lineage>
</organism>
<dbReference type="SMART" id="SM00345">
    <property type="entry name" value="HTH_GNTR"/>
    <property type="match status" value="2"/>
</dbReference>
<evidence type="ECO:0000256" key="1">
    <source>
        <dbReference type="ARBA" id="ARBA00023015"/>
    </source>
</evidence>
<dbReference type="PROSITE" id="PS50949">
    <property type="entry name" value="HTH_GNTR"/>
    <property type="match status" value="1"/>
</dbReference>
<keyword evidence="6" id="KW-1185">Reference proteome</keyword>
<feature type="domain" description="HTH gntR-type" evidence="4">
    <location>
        <begin position="6"/>
        <end position="73"/>
    </location>
</feature>
<dbReference type="SMART" id="SM00895">
    <property type="entry name" value="FCD"/>
    <property type="match status" value="1"/>
</dbReference>
<dbReference type="InterPro" id="IPR000524">
    <property type="entry name" value="Tscrpt_reg_HTH_GntR"/>
</dbReference>
<accession>A0ABT3QEA9</accession>
<keyword evidence="1" id="KW-0805">Transcription regulation</keyword>
<evidence type="ECO:0000256" key="3">
    <source>
        <dbReference type="ARBA" id="ARBA00023163"/>
    </source>
</evidence>
<evidence type="ECO:0000313" key="6">
    <source>
        <dbReference type="Proteomes" id="UP001301152"/>
    </source>
</evidence>
<keyword evidence="3" id="KW-0804">Transcription</keyword>
<dbReference type="InterPro" id="IPR008920">
    <property type="entry name" value="TF_FadR/GntR_C"/>
</dbReference>
<name>A0ABT3QEA9_9PROT</name>
<evidence type="ECO:0000313" key="5">
    <source>
        <dbReference type="EMBL" id="MCX2563579.1"/>
    </source>
</evidence>
<dbReference type="Pfam" id="PF07729">
    <property type="entry name" value="FCD"/>
    <property type="match status" value="1"/>
</dbReference>
<dbReference type="PANTHER" id="PTHR43537:SF45">
    <property type="entry name" value="GNTR FAMILY REGULATORY PROTEIN"/>
    <property type="match status" value="1"/>
</dbReference>
<dbReference type="Pfam" id="PF00392">
    <property type="entry name" value="GntR"/>
    <property type="match status" value="1"/>
</dbReference>
<dbReference type="InterPro" id="IPR036388">
    <property type="entry name" value="WH-like_DNA-bd_sf"/>
</dbReference>
<dbReference type="InterPro" id="IPR036390">
    <property type="entry name" value="WH_DNA-bd_sf"/>
</dbReference>
<dbReference type="Proteomes" id="UP001301152">
    <property type="component" value="Unassembled WGS sequence"/>
</dbReference>
<dbReference type="Gene3D" id="1.20.120.530">
    <property type="entry name" value="GntR ligand-binding domain-like"/>
    <property type="match status" value="1"/>
</dbReference>
<evidence type="ECO:0000256" key="2">
    <source>
        <dbReference type="ARBA" id="ARBA00023125"/>
    </source>
</evidence>